<evidence type="ECO:0000313" key="9">
    <source>
        <dbReference type="Proteomes" id="UP000247922"/>
    </source>
</evidence>
<keyword evidence="3" id="KW-1003">Cell membrane</keyword>
<evidence type="ECO:0000256" key="2">
    <source>
        <dbReference type="ARBA" id="ARBA00005262"/>
    </source>
</evidence>
<comment type="caution">
    <text evidence="8">The sequence shown here is derived from an EMBL/GenBank/DDBJ whole genome shotgun (WGS) entry which is preliminary data.</text>
</comment>
<evidence type="ECO:0000256" key="4">
    <source>
        <dbReference type="ARBA" id="ARBA00022692"/>
    </source>
</evidence>
<dbReference type="Proteomes" id="UP000247922">
    <property type="component" value="Unassembled WGS sequence"/>
</dbReference>
<evidence type="ECO:0000256" key="3">
    <source>
        <dbReference type="ARBA" id="ARBA00022475"/>
    </source>
</evidence>
<evidence type="ECO:0000256" key="1">
    <source>
        <dbReference type="ARBA" id="ARBA00004651"/>
    </source>
</evidence>
<feature type="transmembrane region" description="Helical" evidence="7">
    <location>
        <begin position="135"/>
        <end position="153"/>
    </location>
</feature>
<comment type="similarity">
    <text evidence="2">Belongs to the chromate ion transporter (CHR) (TC 2.A.51) family.</text>
</comment>
<keyword evidence="9" id="KW-1185">Reference proteome</keyword>
<evidence type="ECO:0000256" key="5">
    <source>
        <dbReference type="ARBA" id="ARBA00022989"/>
    </source>
</evidence>
<dbReference type="Pfam" id="PF02417">
    <property type="entry name" value="Chromate_transp"/>
    <property type="match status" value="1"/>
</dbReference>
<dbReference type="InterPro" id="IPR003370">
    <property type="entry name" value="Chromate_transpt"/>
</dbReference>
<reference evidence="8 9" key="1">
    <citation type="submission" date="2018-05" db="EMBL/GenBank/DDBJ databases">
        <title>Genomic Encyclopedia of Type Strains, Phase IV (KMG-IV): sequencing the most valuable type-strain genomes for metagenomic binning, comparative biology and taxonomic classification.</title>
        <authorList>
            <person name="Goeker M."/>
        </authorList>
    </citation>
    <scope>NUCLEOTIDE SEQUENCE [LARGE SCALE GENOMIC DNA]</scope>
    <source>
        <strain evidence="8 9">DSM 22440</strain>
    </source>
</reference>
<feature type="transmembrane region" description="Helical" evidence="7">
    <location>
        <begin position="7"/>
        <end position="28"/>
    </location>
</feature>
<organism evidence="8 9">
    <name type="scientific">Streptohalobacillus salinus</name>
    <dbReference type="NCBI Taxonomy" id="621096"/>
    <lineage>
        <taxon>Bacteria</taxon>
        <taxon>Bacillati</taxon>
        <taxon>Bacillota</taxon>
        <taxon>Bacilli</taxon>
        <taxon>Bacillales</taxon>
        <taxon>Bacillaceae</taxon>
        <taxon>Streptohalobacillus</taxon>
    </lineage>
</organism>
<dbReference type="AlphaFoldDB" id="A0A2V3WF78"/>
<dbReference type="EMBL" id="QJJR01000004">
    <property type="protein sequence ID" value="PXW91804.1"/>
    <property type="molecule type" value="Genomic_DNA"/>
</dbReference>
<keyword evidence="4 7" id="KW-0812">Transmembrane</keyword>
<dbReference type="RefSeq" id="WP_110251097.1">
    <property type="nucleotide sequence ID" value="NZ_QJJR01000004.1"/>
</dbReference>
<dbReference type="InterPro" id="IPR052518">
    <property type="entry name" value="CHR_Transporter"/>
</dbReference>
<feature type="transmembrane region" description="Helical" evidence="7">
    <location>
        <begin position="48"/>
        <end position="68"/>
    </location>
</feature>
<dbReference type="PANTHER" id="PTHR43663">
    <property type="entry name" value="CHROMATE TRANSPORT PROTEIN-RELATED"/>
    <property type="match status" value="1"/>
</dbReference>
<keyword evidence="6 7" id="KW-0472">Membrane</keyword>
<keyword evidence="5 7" id="KW-1133">Transmembrane helix</keyword>
<sequence>MHVLTDLFFTFAKIGAITFGGGYAMLPILQREVVEIKQWVTDEELMDYYAIGQTTPGIIAINTATFIGQKTKGTLGGIAATLGVVFPSLIIISVIAYFLQNFTDSTLLQSAFSGIRVSVYVLILHAVMKLWKNAIVDRAGIMIFIVVFSLAAFTPLSPVYMVIGSGVVGLILKQWLQKERGQ</sequence>
<dbReference type="PANTHER" id="PTHR43663:SF1">
    <property type="entry name" value="CHROMATE TRANSPORTER"/>
    <property type="match status" value="1"/>
</dbReference>
<feature type="transmembrane region" description="Helical" evidence="7">
    <location>
        <begin position="75"/>
        <end position="99"/>
    </location>
</feature>
<comment type="subcellular location">
    <subcellularLocation>
        <location evidence="1">Cell membrane</location>
        <topology evidence="1">Multi-pass membrane protein</topology>
    </subcellularLocation>
</comment>
<name>A0A2V3WF78_9BACI</name>
<accession>A0A2V3WF78</accession>
<proteinExistence type="inferred from homology"/>
<feature type="transmembrane region" description="Helical" evidence="7">
    <location>
        <begin position="111"/>
        <end position="128"/>
    </location>
</feature>
<evidence type="ECO:0000313" key="8">
    <source>
        <dbReference type="EMBL" id="PXW91804.1"/>
    </source>
</evidence>
<evidence type="ECO:0000256" key="6">
    <source>
        <dbReference type="ARBA" id="ARBA00023136"/>
    </source>
</evidence>
<gene>
    <name evidence="8" type="ORF">DES38_104239</name>
</gene>
<dbReference type="GO" id="GO:0005886">
    <property type="term" value="C:plasma membrane"/>
    <property type="evidence" value="ECO:0007669"/>
    <property type="project" value="UniProtKB-SubCell"/>
</dbReference>
<protein>
    <submittedName>
        <fullName evidence="8">Chromate transporter</fullName>
    </submittedName>
</protein>
<evidence type="ECO:0000256" key="7">
    <source>
        <dbReference type="SAM" id="Phobius"/>
    </source>
</evidence>
<dbReference type="OrthoDB" id="9027281at2"/>
<dbReference type="GO" id="GO:0015109">
    <property type="term" value="F:chromate transmembrane transporter activity"/>
    <property type="evidence" value="ECO:0007669"/>
    <property type="project" value="InterPro"/>
</dbReference>